<dbReference type="Proteomes" id="UP001149719">
    <property type="component" value="Unassembled WGS sequence"/>
</dbReference>
<evidence type="ECO:0000259" key="1">
    <source>
        <dbReference type="Pfam" id="PF13776"/>
    </source>
</evidence>
<reference evidence="2" key="1">
    <citation type="submission" date="2022-12" db="EMBL/GenBank/DDBJ databases">
        <title>Marinomonas 15G1-11 sp. nov, isolated from marine algae.</title>
        <authorList>
            <person name="Butt M."/>
            <person name="Choi D.G."/>
            <person name="Kim J.M."/>
            <person name="Lee J.K."/>
            <person name="Baek J.H."/>
            <person name="Jeon C.O."/>
        </authorList>
    </citation>
    <scope>NUCLEOTIDE SEQUENCE</scope>
    <source>
        <strain evidence="2">15G1-11</strain>
    </source>
</reference>
<keyword evidence="3" id="KW-1185">Reference proteome</keyword>
<evidence type="ECO:0000313" key="2">
    <source>
        <dbReference type="EMBL" id="MCZ2722401.1"/>
    </source>
</evidence>
<dbReference type="Pfam" id="PF13776">
    <property type="entry name" value="DUF4172"/>
    <property type="match status" value="1"/>
</dbReference>
<sequence length="67" mass="7744">MWIWQQENLPNFIWDKNVVEPMLREARLNQGILLGKMASQSHDKKQNKLNTLLANIVNSSAIEALKL</sequence>
<accession>A0ABT4JVX3</accession>
<evidence type="ECO:0000313" key="3">
    <source>
        <dbReference type="Proteomes" id="UP001149719"/>
    </source>
</evidence>
<protein>
    <submittedName>
        <fullName evidence="2">DUF4172 domain-containing protein</fullName>
    </submittedName>
</protein>
<comment type="caution">
    <text evidence="2">The sequence shown here is derived from an EMBL/GenBank/DDBJ whole genome shotgun (WGS) entry which is preliminary data.</text>
</comment>
<dbReference type="EMBL" id="JAPUBN010000017">
    <property type="protein sequence ID" value="MCZ2722401.1"/>
    <property type="molecule type" value="Genomic_DNA"/>
</dbReference>
<gene>
    <name evidence="2" type="ORF">O1D97_12390</name>
</gene>
<dbReference type="InterPro" id="IPR025230">
    <property type="entry name" value="DUF4172"/>
</dbReference>
<dbReference type="RefSeq" id="WP_191600072.1">
    <property type="nucleotide sequence ID" value="NZ_JAPUBN010000017.1"/>
</dbReference>
<name>A0ABT4JVX3_9GAMM</name>
<organism evidence="2 3">
    <name type="scientific">Marinomonas phaeophyticola</name>
    <dbReference type="NCBI Taxonomy" id="3004091"/>
    <lineage>
        <taxon>Bacteria</taxon>
        <taxon>Pseudomonadati</taxon>
        <taxon>Pseudomonadota</taxon>
        <taxon>Gammaproteobacteria</taxon>
        <taxon>Oceanospirillales</taxon>
        <taxon>Oceanospirillaceae</taxon>
        <taxon>Marinomonas</taxon>
    </lineage>
</organism>
<proteinExistence type="predicted"/>
<feature type="domain" description="DUF4172" evidence="1">
    <location>
        <begin position="2"/>
        <end position="65"/>
    </location>
</feature>